<keyword evidence="2" id="KW-1185">Reference proteome</keyword>
<sequence length="62" mass="7321">MKIRSKTANVAEIYVEKIEGGVKTFWVVIKRRLTWGHFWSPPKKGNPRLGLELPFFFILNFK</sequence>
<name>A0A5B7J788_PORTR</name>
<reference evidence="1 2" key="1">
    <citation type="submission" date="2019-05" db="EMBL/GenBank/DDBJ databases">
        <title>Another draft genome of Portunus trituberculatus and its Hox gene families provides insights of decapod evolution.</title>
        <authorList>
            <person name="Jeong J.-H."/>
            <person name="Song I."/>
            <person name="Kim S."/>
            <person name="Choi T."/>
            <person name="Kim D."/>
            <person name="Ryu S."/>
            <person name="Kim W."/>
        </authorList>
    </citation>
    <scope>NUCLEOTIDE SEQUENCE [LARGE SCALE GENOMIC DNA]</scope>
    <source>
        <tissue evidence="1">Muscle</tissue>
    </source>
</reference>
<organism evidence="1 2">
    <name type="scientific">Portunus trituberculatus</name>
    <name type="common">Swimming crab</name>
    <name type="synonym">Neptunus trituberculatus</name>
    <dbReference type="NCBI Taxonomy" id="210409"/>
    <lineage>
        <taxon>Eukaryota</taxon>
        <taxon>Metazoa</taxon>
        <taxon>Ecdysozoa</taxon>
        <taxon>Arthropoda</taxon>
        <taxon>Crustacea</taxon>
        <taxon>Multicrustacea</taxon>
        <taxon>Malacostraca</taxon>
        <taxon>Eumalacostraca</taxon>
        <taxon>Eucarida</taxon>
        <taxon>Decapoda</taxon>
        <taxon>Pleocyemata</taxon>
        <taxon>Brachyura</taxon>
        <taxon>Eubrachyura</taxon>
        <taxon>Portunoidea</taxon>
        <taxon>Portunidae</taxon>
        <taxon>Portuninae</taxon>
        <taxon>Portunus</taxon>
    </lineage>
</organism>
<accession>A0A5B7J788</accession>
<protein>
    <submittedName>
        <fullName evidence="1">Uncharacterized protein</fullName>
    </submittedName>
</protein>
<dbReference type="Proteomes" id="UP000324222">
    <property type="component" value="Unassembled WGS sequence"/>
</dbReference>
<evidence type="ECO:0000313" key="1">
    <source>
        <dbReference type="EMBL" id="MPC90629.1"/>
    </source>
</evidence>
<evidence type="ECO:0000313" key="2">
    <source>
        <dbReference type="Proteomes" id="UP000324222"/>
    </source>
</evidence>
<proteinExistence type="predicted"/>
<dbReference type="EMBL" id="VSRR010085086">
    <property type="protein sequence ID" value="MPC90629.1"/>
    <property type="molecule type" value="Genomic_DNA"/>
</dbReference>
<gene>
    <name evidence="1" type="ORF">E2C01_085626</name>
</gene>
<comment type="caution">
    <text evidence="1">The sequence shown here is derived from an EMBL/GenBank/DDBJ whole genome shotgun (WGS) entry which is preliminary data.</text>
</comment>
<dbReference type="AlphaFoldDB" id="A0A5B7J788"/>